<gene>
    <name evidence="1" type="ordered locus">Dfer_1076</name>
</gene>
<proteinExistence type="predicted"/>
<dbReference type="Proteomes" id="UP000002011">
    <property type="component" value="Chromosome"/>
</dbReference>
<organism evidence="1 2">
    <name type="scientific">Dyadobacter fermentans (strain ATCC 700827 / DSM 18053 / CIP 107007 / KCTC 52180 / NS114)</name>
    <dbReference type="NCBI Taxonomy" id="471854"/>
    <lineage>
        <taxon>Bacteria</taxon>
        <taxon>Pseudomonadati</taxon>
        <taxon>Bacteroidota</taxon>
        <taxon>Cytophagia</taxon>
        <taxon>Cytophagales</taxon>
        <taxon>Spirosomataceae</taxon>
        <taxon>Dyadobacter</taxon>
    </lineage>
</organism>
<dbReference type="STRING" id="471854.Dfer_1076"/>
<evidence type="ECO:0000313" key="2">
    <source>
        <dbReference type="Proteomes" id="UP000002011"/>
    </source>
</evidence>
<keyword evidence="2" id="KW-1185">Reference proteome</keyword>
<dbReference type="KEGG" id="dfe:Dfer_1076"/>
<protein>
    <submittedName>
        <fullName evidence="1">Uncharacterized protein</fullName>
    </submittedName>
</protein>
<dbReference type="HOGENOM" id="CLU_1977996_0_0_10"/>
<evidence type="ECO:0000313" key="1">
    <source>
        <dbReference type="EMBL" id="ACT92325.1"/>
    </source>
</evidence>
<dbReference type="AlphaFoldDB" id="C6W488"/>
<dbReference type="EMBL" id="CP001619">
    <property type="protein sequence ID" value="ACT92325.1"/>
    <property type="molecule type" value="Genomic_DNA"/>
</dbReference>
<accession>C6W488</accession>
<reference evidence="1 2" key="1">
    <citation type="journal article" date="2009" name="Stand. Genomic Sci.">
        <title>Complete genome sequence of Dyadobacter fermentans type strain (NS114).</title>
        <authorList>
            <person name="Lang E."/>
            <person name="Lapidus A."/>
            <person name="Chertkov O."/>
            <person name="Brettin T."/>
            <person name="Detter J.C."/>
            <person name="Han C."/>
            <person name="Copeland A."/>
            <person name="Glavina Del Rio T."/>
            <person name="Nolan M."/>
            <person name="Chen F."/>
            <person name="Lucas S."/>
            <person name="Tice H."/>
            <person name="Cheng J.F."/>
            <person name="Land M."/>
            <person name="Hauser L."/>
            <person name="Chang Y.J."/>
            <person name="Jeffries C.D."/>
            <person name="Kopitz M."/>
            <person name="Bruce D."/>
            <person name="Goodwin L."/>
            <person name="Pitluck S."/>
            <person name="Ovchinnikova G."/>
            <person name="Pati A."/>
            <person name="Ivanova N."/>
            <person name="Mavrommatis K."/>
            <person name="Chen A."/>
            <person name="Palaniappan K."/>
            <person name="Chain P."/>
            <person name="Bristow J."/>
            <person name="Eisen J.A."/>
            <person name="Markowitz V."/>
            <person name="Hugenholtz P."/>
            <person name="Goker M."/>
            <person name="Rohde M."/>
            <person name="Kyrpides N.C."/>
            <person name="Klenk H.P."/>
        </authorList>
    </citation>
    <scope>NUCLEOTIDE SEQUENCE [LARGE SCALE GENOMIC DNA]</scope>
    <source>
        <strain evidence="2">ATCC 700827 / DSM 18053 / CIP 107007 / KCTC 52180 / NS114</strain>
    </source>
</reference>
<sequence length="126" mass="14938">MTNRSTYEADRTYHRKSDRNFYYDSTHTRRIIFKGFDTIMVEDNGKISAVIFKITRKMMPGTGEEESPHRIYQGRDSVHNRKCLRLTLEDVDINKPRIVTSEVMDGEYNPAADSIWTYYKYLNLNK</sequence>
<name>C6W488_DYAFD</name>